<organism evidence="3 4">
    <name type="scientific">Allacma fusca</name>
    <dbReference type="NCBI Taxonomy" id="39272"/>
    <lineage>
        <taxon>Eukaryota</taxon>
        <taxon>Metazoa</taxon>
        <taxon>Ecdysozoa</taxon>
        <taxon>Arthropoda</taxon>
        <taxon>Hexapoda</taxon>
        <taxon>Collembola</taxon>
        <taxon>Symphypleona</taxon>
        <taxon>Sminthuridae</taxon>
        <taxon>Allacma</taxon>
    </lineage>
</organism>
<evidence type="ECO:0000313" key="3">
    <source>
        <dbReference type="EMBL" id="CAG7728041.1"/>
    </source>
</evidence>
<proteinExistence type="predicted"/>
<protein>
    <submittedName>
        <fullName evidence="3">Uncharacterized protein</fullName>
    </submittedName>
</protein>
<evidence type="ECO:0000256" key="1">
    <source>
        <dbReference type="SAM" id="MobiDB-lite"/>
    </source>
</evidence>
<sequence length="261" mass="28834">MSTERLLNTLTGKSFSDPYTDVASLLKLNVGGLILAAVVGLAALFFVPSLLPGKLPGLFSQGFPNGLMPAFFDQLAPGLGLNKPFGYGQYDHAYDPYSGDYSSSGSYNQRNQENFDNRGRALKRDARNGTVYSEILSTVHKTVSNYWGEMEACASHAMCLKGKEIMEGKQKRAEESKKTRHSRRPDDPSDPESLSSFEHVLEAIHGMKGITKNMPMFHELHKAYKSGQNGADCSNEFKKCPVTADRISKTLNNMGNYIFNN</sequence>
<dbReference type="EMBL" id="CAJVCH010157531">
    <property type="protein sequence ID" value="CAG7728041.1"/>
    <property type="molecule type" value="Genomic_DNA"/>
</dbReference>
<gene>
    <name evidence="3" type="ORF">AFUS01_LOCUS16851</name>
</gene>
<feature type="region of interest" description="Disordered" evidence="1">
    <location>
        <begin position="167"/>
        <end position="194"/>
    </location>
</feature>
<keyword evidence="2" id="KW-0472">Membrane</keyword>
<feature type="compositionally biased region" description="Basic and acidic residues" evidence="1">
    <location>
        <begin position="167"/>
        <end position="177"/>
    </location>
</feature>
<keyword evidence="4" id="KW-1185">Reference proteome</keyword>
<feature type="transmembrane region" description="Helical" evidence="2">
    <location>
        <begin position="30"/>
        <end position="51"/>
    </location>
</feature>
<dbReference type="Proteomes" id="UP000708208">
    <property type="component" value="Unassembled WGS sequence"/>
</dbReference>
<keyword evidence="2" id="KW-0812">Transmembrane</keyword>
<dbReference type="AlphaFoldDB" id="A0A8J2K4V3"/>
<name>A0A8J2K4V3_9HEXA</name>
<comment type="caution">
    <text evidence="3">The sequence shown here is derived from an EMBL/GenBank/DDBJ whole genome shotgun (WGS) entry which is preliminary data.</text>
</comment>
<evidence type="ECO:0000256" key="2">
    <source>
        <dbReference type="SAM" id="Phobius"/>
    </source>
</evidence>
<accession>A0A8J2K4V3</accession>
<reference evidence="3" key="1">
    <citation type="submission" date="2021-06" db="EMBL/GenBank/DDBJ databases">
        <authorList>
            <person name="Hodson N. C."/>
            <person name="Mongue J. A."/>
            <person name="Jaron S. K."/>
        </authorList>
    </citation>
    <scope>NUCLEOTIDE SEQUENCE</scope>
</reference>
<keyword evidence="2" id="KW-1133">Transmembrane helix</keyword>
<evidence type="ECO:0000313" key="4">
    <source>
        <dbReference type="Proteomes" id="UP000708208"/>
    </source>
</evidence>